<reference evidence="2 3" key="1">
    <citation type="submission" date="2022-10" db="EMBL/GenBank/DDBJ databases">
        <title>Paucibacter sp. hw1 Genome sequencing.</title>
        <authorList>
            <person name="Park S."/>
        </authorList>
    </citation>
    <scope>NUCLEOTIDE SEQUENCE [LARGE SCALE GENOMIC DNA]</scope>
    <source>
        <strain evidence="3">hw1</strain>
    </source>
</reference>
<dbReference type="Gene3D" id="3.30.70.270">
    <property type="match status" value="1"/>
</dbReference>
<proteinExistence type="predicted"/>
<feature type="domain" description="GGDEF" evidence="1">
    <location>
        <begin position="158"/>
        <end position="291"/>
    </location>
</feature>
<comment type="caution">
    <text evidence="2">The sequence shown here is derived from an EMBL/GenBank/DDBJ whole genome shotgun (WGS) entry which is preliminary data.</text>
</comment>
<gene>
    <name evidence="2" type="ORF">PRZ03_15825</name>
</gene>
<name>A0ABT5KJP8_9BURK</name>
<dbReference type="RefSeq" id="WP_273601233.1">
    <property type="nucleotide sequence ID" value="NZ_JAQQXT010000009.1"/>
</dbReference>
<protein>
    <submittedName>
        <fullName evidence="2">GGDEF domain-containing protein</fullName>
    </submittedName>
</protein>
<dbReference type="InterPro" id="IPR029787">
    <property type="entry name" value="Nucleotide_cyclase"/>
</dbReference>
<dbReference type="InterPro" id="IPR052163">
    <property type="entry name" value="DGC-Regulatory_Protein"/>
</dbReference>
<dbReference type="InterPro" id="IPR043128">
    <property type="entry name" value="Rev_trsase/Diguanyl_cyclase"/>
</dbReference>
<dbReference type="EMBL" id="JAQQXT010000009">
    <property type="protein sequence ID" value="MDC8773056.1"/>
    <property type="molecule type" value="Genomic_DNA"/>
</dbReference>
<dbReference type="PANTHER" id="PTHR46663:SF3">
    <property type="entry name" value="SLL0267 PROTEIN"/>
    <property type="match status" value="1"/>
</dbReference>
<dbReference type="PROSITE" id="PS50887">
    <property type="entry name" value="GGDEF"/>
    <property type="match status" value="1"/>
</dbReference>
<evidence type="ECO:0000259" key="1">
    <source>
        <dbReference type="PROSITE" id="PS50887"/>
    </source>
</evidence>
<keyword evidence="3" id="KW-1185">Reference proteome</keyword>
<dbReference type="InterPro" id="IPR000160">
    <property type="entry name" value="GGDEF_dom"/>
</dbReference>
<dbReference type="SMART" id="SM00267">
    <property type="entry name" value="GGDEF"/>
    <property type="match status" value="1"/>
</dbReference>
<organism evidence="2 3">
    <name type="scientific">Roseateles albus</name>
    <dbReference type="NCBI Taxonomy" id="2987525"/>
    <lineage>
        <taxon>Bacteria</taxon>
        <taxon>Pseudomonadati</taxon>
        <taxon>Pseudomonadota</taxon>
        <taxon>Betaproteobacteria</taxon>
        <taxon>Burkholderiales</taxon>
        <taxon>Sphaerotilaceae</taxon>
        <taxon>Roseateles</taxon>
    </lineage>
</organism>
<dbReference type="NCBIfam" id="TIGR00254">
    <property type="entry name" value="GGDEF"/>
    <property type="match status" value="1"/>
</dbReference>
<dbReference type="CDD" id="cd01949">
    <property type="entry name" value="GGDEF"/>
    <property type="match status" value="1"/>
</dbReference>
<sequence>MTLQPKAPMPPDTLNALEAALDKSQDVKVKVEDCADDLAVASDLAKARIARGEKMLPADQVLRNTKAIGTKVQDCADDLQEVADTLADGLAEVKDVEQALILSREALAESEAALAASRHAERAASTLAMHDQKTSLPNRTLFDDRLAQAIAGADRHGWMLAVMFLDLDRFKLINDSHGHAAGDSVLTVVAQRLLSQARDEDTVCRNGGDEFLYLLINPISRDDVARIAGLVQAAIAAPISHGDLQLVITPSIGIALYPHDGQSGDILIANADAAMYRAKSLPGTCVFFEAPVASINPSKSPG</sequence>
<evidence type="ECO:0000313" key="2">
    <source>
        <dbReference type="EMBL" id="MDC8773056.1"/>
    </source>
</evidence>
<evidence type="ECO:0000313" key="3">
    <source>
        <dbReference type="Proteomes" id="UP001221189"/>
    </source>
</evidence>
<dbReference type="PANTHER" id="PTHR46663">
    <property type="entry name" value="DIGUANYLATE CYCLASE DGCT-RELATED"/>
    <property type="match status" value="1"/>
</dbReference>
<dbReference type="SUPFAM" id="SSF55073">
    <property type="entry name" value="Nucleotide cyclase"/>
    <property type="match status" value="1"/>
</dbReference>
<accession>A0ABT5KJP8</accession>
<dbReference type="Proteomes" id="UP001221189">
    <property type="component" value="Unassembled WGS sequence"/>
</dbReference>
<dbReference type="Pfam" id="PF00990">
    <property type="entry name" value="GGDEF"/>
    <property type="match status" value="1"/>
</dbReference>